<proteinExistence type="predicted"/>
<dbReference type="Gene3D" id="3.30.470.30">
    <property type="entry name" value="DNA ligase/mRNA capping enzyme"/>
    <property type="match status" value="1"/>
</dbReference>
<evidence type="ECO:0000259" key="1">
    <source>
        <dbReference type="PROSITE" id="PS50160"/>
    </source>
</evidence>
<dbReference type="PROSITE" id="PS50160">
    <property type="entry name" value="DNA_LIGASE_A3"/>
    <property type="match status" value="1"/>
</dbReference>
<feature type="domain" description="ATP-dependent DNA ligase family profile" evidence="1">
    <location>
        <begin position="41"/>
        <end position="129"/>
    </location>
</feature>
<organism evidence="2">
    <name type="scientific">marine sediment metagenome</name>
    <dbReference type="NCBI Taxonomy" id="412755"/>
    <lineage>
        <taxon>unclassified sequences</taxon>
        <taxon>metagenomes</taxon>
        <taxon>ecological metagenomes</taxon>
    </lineage>
</organism>
<dbReference type="InterPro" id="IPR029710">
    <property type="entry name" value="LIG4"/>
</dbReference>
<reference evidence="2" key="1">
    <citation type="journal article" date="2014" name="Front. Microbiol.">
        <title>High frequency of phylogenetically diverse reductive dehalogenase-homologous genes in deep subseafloor sedimentary metagenomes.</title>
        <authorList>
            <person name="Kawai M."/>
            <person name="Futagami T."/>
            <person name="Toyoda A."/>
            <person name="Takaki Y."/>
            <person name="Nishi S."/>
            <person name="Hori S."/>
            <person name="Arai W."/>
            <person name="Tsubouchi T."/>
            <person name="Morono Y."/>
            <person name="Uchiyama I."/>
            <person name="Ito T."/>
            <person name="Fujiyama A."/>
            <person name="Inagaki F."/>
            <person name="Takami H."/>
        </authorList>
    </citation>
    <scope>NUCLEOTIDE SEQUENCE</scope>
    <source>
        <strain evidence="2">Expedition CK06-06</strain>
    </source>
</reference>
<evidence type="ECO:0000313" key="2">
    <source>
        <dbReference type="EMBL" id="GAH70024.1"/>
    </source>
</evidence>
<dbReference type="InterPro" id="IPR012310">
    <property type="entry name" value="DNA_ligase_ATP-dep_cent"/>
</dbReference>
<feature type="non-terminal residue" evidence="2">
    <location>
        <position position="255"/>
    </location>
</feature>
<comment type="caution">
    <text evidence="2">The sequence shown here is derived from an EMBL/GenBank/DDBJ whole genome shotgun (WGS) entry which is preliminary data.</text>
</comment>
<dbReference type="GO" id="GO:0006297">
    <property type="term" value="P:nucleotide-excision repair, DNA gap filling"/>
    <property type="evidence" value="ECO:0007669"/>
    <property type="project" value="TreeGrafter"/>
</dbReference>
<dbReference type="PANTHER" id="PTHR45997">
    <property type="entry name" value="DNA LIGASE 4"/>
    <property type="match status" value="1"/>
</dbReference>
<dbReference type="PROSITE" id="PS00333">
    <property type="entry name" value="DNA_LIGASE_A2"/>
    <property type="match status" value="1"/>
</dbReference>
<sequence length="255" mass="29024">KCESCILDGEMVIYEEGKPIPRHEMIKLVVSKTPVTGDIRFFIFDIVYYNGKPLVDLPWKERQKYLKRVLPKDKTHLKRVIPCIITNRRTFDNCIKKCSAFPGSEGAMLKSVEGKYNLSGRTGEWAKLKLAFEIKVSVIGILKKVMPFPKGQVPKSDLTGQEAISTFKRLQKDSKTFILRCAYRGKTGKLQAVYSDHKLSLGDLTLKWNASKKKWQGTEDPRIWQMAKGFSVGKHGEYAYGNTYAKKLEPGPRMG</sequence>
<dbReference type="GO" id="GO:0003910">
    <property type="term" value="F:DNA ligase (ATP) activity"/>
    <property type="evidence" value="ECO:0007669"/>
    <property type="project" value="InterPro"/>
</dbReference>
<dbReference type="PANTHER" id="PTHR45997:SF1">
    <property type="entry name" value="DNA LIGASE 4"/>
    <property type="match status" value="1"/>
</dbReference>
<dbReference type="GO" id="GO:0003677">
    <property type="term" value="F:DNA binding"/>
    <property type="evidence" value="ECO:0007669"/>
    <property type="project" value="InterPro"/>
</dbReference>
<gene>
    <name evidence="2" type="ORF">S03H2_54852</name>
</gene>
<dbReference type="GO" id="GO:0005524">
    <property type="term" value="F:ATP binding"/>
    <property type="evidence" value="ECO:0007669"/>
    <property type="project" value="InterPro"/>
</dbReference>
<dbReference type="InterPro" id="IPR016059">
    <property type="entry name" value="DNA_ligase_ATP-dep_CS"/>
</dbReference>
<dbReference type="GO" id="GO:0032807">
    <property type="term" value="C:DNA ligase IV complex"/>
    <property type="evidence" value="ECO:0007669"/>
    <property type="project" value="TreeGrafter"/>
</dbReference>
<name>X1IVA7_9ZZZZ</name>
<dbReference type="EMBL" id="BARU01035000">
    <property type="protein sequence ID" value="GAH70024.1"/>
    <property type="molecule type" value="Genomic_DNA"/>
</dbReference>
<dbReference type="GO" id="GO:0006310">
    <property type="term" value="P:DNA recombination"/>
    <property type="evidence" value="ECO:0007669"/>
    <property type="project" value="InterPro"/>
</dbReference>
<accession>X1IVA7</accession>
<dbReference type="GO" id="GO:0006303">
    <property type="term" value="P:double-strand break repair via nonhomologous end joining"/>
    <property type="evidence" value="ECO:0007669"/>
    <property type="project" value="TreeGrafter"/>
</dbReference>
<dbReference type="Pfam" id="PF01068">
    <property type="entry name" value="DNA_ligase_A_M"/>
    <property type="match status" value="1"/>
</dbReference>
<dbReference type="AlphaFoldDB" id="X1IVA7"/>
<protein>
    <recommendedName>
        <fullName evidence="1">ATP-dependent DNA ligase family profile domain-containing protein</fullName>
    </recommendedName>
</protein>
<dbReference type="SUPFAM" id="SSF56091">
    <property type="entry name" value="DNA ligase/mRNA capping enzyme, catalytic domain"/>
    <property type="match status" value="1"/>
</dbReference>
<feature type="non-terminal residue" evidence="2">
    <location>
        <position position="1"/>
    </location>
</feature>